<reference evidence="2 3" key="1">
    <citation type="journal article" date="1998" name="Science">
        <title>Genome sequence of the nematode C. elegans: a platform for investigating biology.</title>
        <authorList>
            <consortium name="The C. elegans sequencing consortium"/>
            <person name="Sulson J.E."/>
            <person name="Waterston R."/>
        </authorList>
    </citation>
    <scope>NUCLEOTIDE SEQUENCE [LARGE SCALE GENOMIC DNA]</scope>
    <source>
        <strain evidence="2 3">Bristol N2</strain>
    </source>
</reference>
<dbReference type="CTD" id="181750"/>
<dbReference type="HOGENOM" id="CLU_072670_0_0_1"/>
<accession>Q17810</accession>
<dbReference type="AlphaFoldDB" id="Q17810"/>
<dbReference type="GO" id="GO:0005634">
    <property type="term" value="C:nucleus"/>
    <property type="evidence" value="ECO:0000318"/>
    <property type="project" value="GO_Central"/>
</dbReference>
<sequence>MVSATRVPRRSSTTTSATAQQRTPSPLMPASFPITMDEYLEKENREFVVNASKDIAMKKLALTLLELYPEMWKPGGPMVAKKWQAFGAEMYRRTGKIYRCKDLHSVFTLTKSSIKRKLRTCILIKRMHRSKTDEEMWKYELYPYFQYYRQSIGQFEAKLRDEPWTGEDQAQEDDDILFDGLFEVENNFVHNGLPAMEEKVRFSANLHTDEQANMFDTQTENVDNMMGAYTDSFSQIRHETSKSPMNAQSINASIEYENVPVRQIDKTADNIGDQVKQLFVDHPDRANFFREVLFKTVLELRDPAFTNAGVFFDEMSSLESAKRRRRSEMNK</sequence>
<protein>
    <submittedName>
        <fullName evidence="2">Myb_DNA-bind_3 domain-containing protein</fullName>
    </submittedName>
</protein>
<feature type="compositionally biased region" description="Low complexity" evidence="1">
    <location>
        <begin position="1"/>
        <end position="25"/>
    </location>
</feature>
<dbReference type="PIR" id="T15458">
    <property type="entry name" value="T15458"/>
</dbReference>
<dbReference type="PANTHER" id="PTHR32020">
    <property type="entry name" value="LIN-8 DOMAIN CONTAINING-RELATED"/>
    <property type="match status" value="1"/>
</dbReference>
<dbReference type="GeneID" id="181750"/>
<evidence type="ECO:0000256" key="1">
    <source>
        <dbReference type="SAM" id="MobiDB-lite"/>
    </source>
</evidence>
<keyword evidence="3" id="KW-1185">Reference proteome</keyword>
<dbReference type="PANTHER" id="PTHR32020:SF3">
    <property type="entry name" value="ARID DOMAIN-CONTAINING PROTEIN-RELATED"/>
    <property type="match status" value="1"/>
</dbReference>
<dbReference type="AGR" id="WB:WBGene00015587"/>
<evidence type="ECO:0000313" key="3">
    <source>
        <dbReference type="Proteomes" id="UP000001940"/>
    </source>
</evidence>
<dbReference type="RefSeq" id="NP_510766.1">
    <property type="nucleotide sequence ID" value="NM_078365.6"/>
</dbReference>
<feature type="region of interest" description="Disordered" evidence="1">
    <location>
        <begin position="1"/>
        <end position="29"/>
    </location>
</feature>
<dbReference type="Pfam" id="PF03353">
    <property type="entry name" value="Lin-8"/>
    <property type="match status" value="1"/>
</dbReference>
<dbReference type="PaxDb" id="6239-C08A9.7"/>
<dbReference type="WormBase" id="C08A9.7">
    <property type="protein sequence ID" value="CE06789"/>
    <property type="gene ID" value="WBGene00015587"/>
    <property type="gene designation" value="lido-2"/>
</dbReference>
<dbReference type="Proteomes" id="UP000001940">
    <property type="component" value="Chromosome X"/>
</dbReference>
<name>Q17810_CAEEL</name>
<dbReference type="InterPro" id="IPR005020">
    <property type="entry name" value="LIN-8"/>
</dbReference>
<proteinExistence type="predicted"/>
<organism evidence="2 3">
    <name type="scientific">Caenorhabditis elegans</name>
    <dbReference type="NCBI Taxonomy" id="6239"/>
    <lineage>
        <taxon>Eukaryota</taxon>
        <taxon>Metazoa</taxon>
        <taxon>Ecdysozoa</taxon>
        <taxon>Nematoda</taxon>
        <taxon>Chromadorea</taxon>
        <taxon>Rhabditida</taxon>
        <taxon>Rhabditina</taxon>
        <taxon>Rhabditomorpha</taxon>
        <taxon>Rhabditoidea</taxon>
        <taxon>Rhabditidae</taxon>
        <taxon>Peloderinae</taxon>
        <taxon>Caenorhabditis</taxon>
    </lineage>
</organism>
<dbReference type="FunCoup" id="Q17810">
    <property type="interactions" value="1595"/>
</dbReference>
<evidence type="ECO:0000313" key="2">
    <source>
        <dbReference type="EMBL" id="CCD63616.1"/>
    </source>
</evidence>
<dbReference type="InParanoid" id="Q17810"/>
<dbReference type="Bgee" id="WBGene00015587">
    <property type="expression patterns" value="Expressed in pharyngeal muscle cell (C elegans) and 3 other cell types or tissues"/>
</dbReference>
<dbReference type="STRING" id="6239.C08A9.7.1"/>
<dbReference type="OrthoDB" id="5853305at2759"/>
<dbReference type="PhylomeDB" id="Q17810"/>
<dbReference type="EMBL" id="BX284606">
    <property type="protein sequence ID" value="CCD63616.1"/>
    <property type="molecule type" value="Genomic_DNA"/>
</dbReference>
<evidence type="ECO:0000313" key="4">
    <source>
        <dbReference type="WormBase" id="C08A9.7"/>
    </source>
</evidence>
<gene>
    <name evidence="2 4" type="primary">lido-2</name>
    <name evidence="4" type="synonym">sdz-2</name>
    <name evidence="4" type="ORF">C08A9.7</name>
    <name evidence="2" type="ORF">CELE_C08A9.7</name>
</gene>
<dbReference type="UCSC" id="C08A9.7">
    <property type="organism name" value="c. elegans"/>
</dbReference>
<dbReference type="KEGG" id="cel:CELE_C08A9.7"/>
<dbReference type="eggNOG" id="ENOG502THNA">
    <property type="taxonomic scope" value="Eukaryota"/>
</dbReference>